<dbReference type="EMBL" id="CAKJVE010000004">
    <property type="protein sequence ID" value="CAG9703949.1"/>
    <property type="molecule type" value="Genomic_DNA"/>
</dbReference>
<protein>
    <submittedName>
        <fullName evidence="2">HTH-type transcriptional regulator ImmR</fullName>
    </submittedName>
</protein>
<dbReference type="InterPro" id="IPR010982">
    <property type="entry name" value="Lambda_DNA-bd_dom_sf"/>
</dbReference>
<evidence type="ECO:0000313" key="2">
    <source>
        <dbReference type="EMBL" id="CAG9703949.1"/>
    </source>
</evidence>
<accession>A0AA86JLS5</accession>
<dbReference type="InterPro" id="IPR001387">
    <property type="entry name" value="Cro/C1-type_HTH"/>
</dbReference>
<evidence type="ECO:0000313" key="3">
    <source>
        <dbReference type="Proteomes" id="UP000789738"/>
    </source>
</evidence>
<dbReference type="GO" id="GO:0003677">
    <property type="term" value="F:DNA binding"/>
    <property type="evidence" value="ECO:0007669"/>
    <property type="project" value="UniProtKB-KW"/>
</dbReference>
<keyword evidence="1" id="KW-0238">DNA-binding</keyword>
<dbReference type="AlphaFoldDB" id="A0AA86JLS5"/>
<dbReference type="Proteomes" id="UP000789738">
    <property type="component" value="Unassembled WGS sequence"/>
</dbReference>
<organism evidence="2 3">
    <name type="scientific">Clostridium neonatale</name>
    <dbReference type="NCBI Taxonomy" id="137838"/>
    <lineage>
        <taxon>Bacteria</taxon>
        <taxon>Bacillati</taxon>
        <taxon>Bacillota</taxon>
        <taxon>Clostridia</taxon>
        <taxon>Eubacteriales</taxon>
        <taxon>Clostridiaceae</taxon>
        <taxon>Clostridium</taxon>
    </lineage>
</organism>
<dbReference type="PROSITE" id="PS50943">
    <property type="entry name" value="HTH_CROC1"/>
    <property type="match status" value="1"/>
</dbReference>
<dbReference type="Pfam" id="PF01381">
    <property type="entry name" value="HTH_3"/>
    <property type="match status" value="1"/>
</dbReference>
<sequence length="144" mass="17021">MATFAERIKLERLNLNLKQNELAEKLFLDRTSISKYETGKQIPETPTLEKLANFFDVSVDYLLGKTEYRKFNPEKLTDRDKKDIQNDLKNIMDKFKNRKGDQKYYNGVELDDDGLELMEAAMNIALEQIKIKNKKKYTPNKHRK</sequence>
<dbReference type="SUPFAM" id="SSF47413">
    <property type="entry name" value="lambda repressor-like DNA-binding domains"/>
    <property type="match status" value="1"/>
</dbReference>
<reference evidence="2" key="1">
    <citation type="submission" date="2021-10" db="EMBL/GenBank/DDBJ databases">
        <authorList>
            <person name="Mesa V."/>
        </authorList>
    </citation>
    <scope>NUCLEOTIDE SEQUENCE</scope>
    <source>
        <strain evidence="2">CC3_PB</strain>
    </source>
</reference>
<comment type="caution">
    <text evidence="2">The sequence shown here is derived from an EMBL/GenBank/DDBJ whole genome shotgun (WGS) entry which is preliminary data.</text>
</comment>
<dbReference type="Gene3D" id="1.10.260.40">
    <property type="entry name" value="lambda repressor-like DNA-binding domains"/>
    <property type="match status" value="1"/>
</dbReference>
<dbReference type="PANTHER" id="PTHR46558:SF12">
    <property type="entry name" value="DNA-BINDING PROTEIN"/>
    <property type="match status" value="1"/>
</dbReference>
<dbReference type="CDD" id="cd00093">
    <property type="entry name" value="HTH_XRE"/>
    <property type="match status" value="1"/>
</dbReference>
<dbReference type="SMART" id="SM00530">
    <property type="entry name" value="HTH_XRE"/>
    <property type="match status" value="1"/>
</dbReference>
<name>A0AA86JLS5_9CLOT</name>
<proteinExistence type="predicted"/>
<dbReference type="PANTHER" id="PTHR46558">
    <property type="entry name" value="TRACRIPTIONAL REGULATORY PROTEIN-RELATED-RELATED"/>
    <property type="match status" value="1"/>
</dbReference>
<evidence type="ECO:0000256" key="1">
    <source>
        <dbReference type="ARBA" id="ARBA00023125"/>
    </source>
</evidence>
<gene>
    <name evidence="2" type="primary">immR</name>
    <name evidence="2" type="ORF">CNEO_40873</name>
</gene>
<dbReference type="RefSeq" id="WP_210889730.1">
    <property type="nucleotide sequence ID" value="NZ_CAKJVE010000004.1"/>
</dbReference>